<evidence type="ECO:0000256" key="5">
    <source>
        <dbReference type="ARBA" id="ARBA00022801"/>
    </source>
</evidence>
<feature type="signal peptide" evidence="8">
    <location>
        <begin position="1"/>
        <end position="20"/>
    </location>
</feature>
<feature type="region of interest" description="Disordered" evidence="7">
    <location>
        <begin position="475"/>
        <end position="494"/>
    </location>
</feature>
<dbReference type="InterPro" id="IPR050738">
    <property type="entry name" value="Sulfatase"/>
</dbReference>
<keyword evidence="5" id="KW-0378">Hydrolase</keyword>
<accession>A0ABP9EKT8</accession>
<keyword evidence="4 8" id="KW-0732">Signal</keyword>
<gene>
    <name evidence="10" type="ORF">GCM10023333_13410</name>
</gene>
<dbReference type="SUPFAM" id="SSF53649">
    <property type="entry name" value="Alkaline phosphatase-like"/>
    <property type="match status" value="1"/>
</dbReference>
<feature type="compositionally biased region" description="Basic and acidic residues" evidence="7">
    <location>
        <begin position="160"/>
        <end position="173"/>
    </location>
</feature>
<evidence type="ECO:0000256" key="6">
    <source>
        <dbReference type="ARBA" id="ARBA00022837"/>
    </source>
</evidence>
<feature type="region of interest" description="Disordered" evidence="7">
    <location>
        <begin position="160"/>
        <end position="182"/>
    </location>
</feature>
<feature type="domain" description="Sulfatase N-terminal" evidence="9">
    <location>
        <begin position="34"/>
        <end position="382"/>
    </location>
</feature>
<evidence type="ECO:0000259" key="9">
    <source>
        <dbReference type="Pfam" id="PF00884"/>
    </source>
</evidence>
<reference evidence="11" key="1">
    <citation type="journal article" date="2019" name="Int. J. Syst. Evol. Microbiol.">
        <title>The Global Catalogue of Microorganisms (GCM) 10K type strain sequencing project: providing services to taxonomists for standard genome sequencing and annotation.</title>
        <authorList>
            <consortium name="The Broad Institute Genomics Platform"/>
            <consortium name="The Broad Institute Genome Sequencing Center for Infectious Disease"/>
            <person name="Wu L."/>
            <person name="Ma J."/>
        </authorList>
    </citation>
    <scope>NUCLEOTIDE SEQUENCE [LARGE SCALE GENOMIC DNA]</scope>
    <source>
        <strain evidence="11">JCM 18401</strain>
    </source>
</reference>
<dbReference type="Gene3D" id="3.40.720.10">
    <property type="entry name" value="Alkaline Phosphatase, subunit A"/>
    <property type="match status" value="1"/>
</dbReference>
<evidence type="ECO:0000256" key="3">
    <source>
        <dbReference type="ARBA" id="ARBA00022723"/>
    </source>
</evidence>
<keyword evidence="3" id="KW-0479">Metal-binding</keyword>
<feature type="chain" id="PRO_5046808445" evidence="8">
    <location>
        <begin position="21"/>
        <end position="494"/>
    </location>
</feature>
<dbReference type="Proteomes" id="UP001499988">
    <property type="component" value="Unassembled WGS sequence"/>
</dbReference>
<keyword evidence="11" id="KW-1185">Reference proteome</keyword>
<dbReference type="Pfam" id="PF00884">
    <property type="entry name" value="Sulfatase"/>
    <property type="match status" value="1"/>
</dbReference>
<evidence type="ECO:0000256" key="7">
    <source>
        <dbReference type="SAM" id="MobiDB-lite"/>
    </source>
</evidence>
<sequence>MKAKYSLLSLVMASSALASAPCPASAPQATQTQPNILFIFADDHVYESMGRLGSAVKTPHLDALAQSGTHYVRAYNQGAWAGAVCVASRTQLMTGRGLWDAFRYHEQAVEAQRDDGTDIQLPTSWPQRMSDLGYDTYITGKWHVKAYDFKTVFDERGLVRDRGMPNTKGDHNRPIQGQPDTWNPADPSLQGYWRGGTHWSVGTANDAIEYLEQRSDADQPFFAYIAFNAPHDPRQSPQEYLDMYPLEDIPLPPAYMESYPYTEELGIARIRGEGLAPTPRTEFAIKTHRKEYYALVSHLDTQIGRIMDSLEAQGLADNTIVIYSADHGLSLGNHSFMTKQSMYDHSLAAPLIIAGPGIEQGVTSQQRVYIQDVMPTALSIAGAKPEQLQDVIFSNLLPESPEAQAQLAQRPIYGGFRDNSRMVVEDGWKLMIYPQADKLRLFDLTADPHELDDRADEPKQQARIKAMVQTLLNEQKKMNDPMDLRPQLSQLGVL</sequence>
<organism evidence="10 11">
    <name type="scientific">Ferrimonas pelagia</name>
    <dbReference type="NCBI Taxonomy" id="1177826"/>
    <lineage>
        <taxon>Bacteria</taxon>
        <taxon>Pseudomonadati</taxon>
        <taxon>Pseudomonadota</taxon>
        <taxon>Gammaproteobacteria</taxon>
        <taxon>Alteromonadales</taxon>
        <taxon>Ferrimonadaceae</taxon>
        <taxon>Ferrimonas</taxon>
    </lineage>
</organism>
<evidence type="ECO:0000256" key="1">
    <source>
        <dbReference type="ARBA" id="ARBA00001913"/>
    </source>
</evidence>
<proteinExistence type="inferred from homology"/>
<dbReference type="RefSeq" id="WP_345334576.1">
    <property type="nucleotide sequence ID" value="NZ_BAABJZ010000016.1"/>
</dbReference>
<dbReference type="PANTHER" id="PTHR42693">
    <property type="entry name" value="ARYLSULFATASE FAMILY MEMBER"/>
    <property type="match status" value="1"/>
</dbReference>
<evidence type="ECO:0000256" key="2">
    <source>
        <dbReference type="ARBA" id="ARBA00008779"/>
    </source>
</evidence>
<comment type="caution">
    <text evidence="10">The sequence shown here is derived from an EMBL/GenBank/DDBJ whole genome shotgun (WGS) entry which is preliminary data.</text>
</comment>
<comment type="cofactor">
    <cofactor evidence="1">
        <name>Ca(2+)</name>
        <dbReference type="ChEBI" id="CHEBI:29108"/>
    </cofactor>
</comment>
<evidence type="ECO:0000256" key="8">
    <source>
        <dbReference type="SAM" id="SignalP"/>
    </source>
</evidence>
<comment type="similarity">
    <text evidence="2">Belongs to the sulfatase family.</text>
</comment>
<evidence type="ECO:0000313" key="10">
    <source>
        <dbReference type="EMBL" id="GAA4880490.1"/>
    </source>
</evidence>
<evidence type="ECO:0000313" key="11">
    <source>
        <dbReference type="Proteomes" id="UP001499988"/>
    </source>
</evidence>
<name>A0ABP9EKT8_9GAMM</name>
<dbReference type="EMBL" id="BAABJZ010000016">
    <property type="protein sequence ID" value="GAA4880490.1"/>
    <property type="molecule type" value="Genomic_DNA"/>
</dbReference>
<evidence type="ECO:0000256" key="4">
    <source>
        <dbReference type="ARBA" id="ARBA00022729"/>
    </source>
</evidence>
<dbReference type="InterPro" id="IPR000917">
    <property type="entry name" value="Sulfatase_N"/>
</dbReference>
<dbReference type="PANTHER" id="PTHR42693:SF42">
    <property type="entry name" value="ARYLSULFATASE G"/>
    <property type="match status" value="1"/>
</dbReference>
<dbReference type="InterPro" id="IPR017850">
    <property type="entry name" value="Alkaline_phosphatase_core_sf"/>
</dbReference>
<protein>
    <submittedName>
        <fullName evidence="10">Sulfatase-like hydrolase/transferase</fullName>
    </submittedName>
</protein>
<keyword evidence="6" id="KW-0106">Calcium</keyword>